<protein>
    <submittedName>
        <fullName evidence="2">Uncharacterized protein</fullName>
    </submittedName>
</protein>
<proteinExistence type="predicted"/>
<keyword evidence="1" id="KW-0472">Membrane</keyword>
<keyword evidence="1" id="KW-1133">Transmembrane helix</keyword>
<feature type="transmembrane region" description="Helical" evidence="1">
    <location>
        <begin position="39"/>
        <end position="56"/>
    </location>
</feature>
<dbReference type="Proteomes" id="UP000824890">
    <property type="component" value="Unassembled WGS sequence"/>
</dbReference>
<evidence type="ECO:0000256" key="1">
    <source>
        <dbReference type="SAM" id="Phobius"/>
    </source>
</evidence>
<gene>
    <name evidence="2" type="ORF">HID58_070761</name>
</gene>
<sequence length="149" mass="17132">MYHSGLLVLILCLDWMLTTHVLLYPFLEMDYTKDDGAGHKNLCVSLVCICIFYILSSSQYHEIKLPKYFLSCSLVHLSEILRPLGAMQMQSQKANEIEVGEPSDRRLSILVRRAPVNHRPPVTGSNPPRKVRKSEYFDQFKCNLTVTIF</sequence>
<comment type="caution">
    <text evidence="2">The sequence shown here is derived from an EMBL/GenBank/DDBJ whole genome shotgun (WGS) entry which is preliminary data.</text>
</comment>
<evidence type="ECO:0000313" key="3">
    <source>
        <dbReference type="Proteomes" id="UP000824890"/>
    </source>
</evidence>
<dbReference type="EMBL" id="JAGKQM010000016">
    <property type="protein sequence ID" value="KAH0873399.1"/>
    <property type="molecule type" value="Genomic_DNA"/>
</dbReference>
<keyword evidence="1" id="KW-0812">Transmembrane</keyword>
<feature type="transmembrane region" description="Helical" evidence="1">
    <location>
        <begin position="6"/>
        <end position="27"/>
    </location>
</feature>
<accession>A0ABQ7YZQ2</accession>
<keyword evidence="3" id="KW-1185">Reference proteome</keyword>
<organism evidence="2 3">
    <name type="scientific">Brassica napus</name>
    <name type="common">Rape</name>
    <dbReference type="NCBI Taxonomy" id="3708"/>
    <lineage>
        <taxon>Eukaryota</taxon>
        <taxon>Viridiplantae</taxon>
        <taxon>Streptophyta</taxon>
        <taxon>Embryophyta</taxon>
        <taxon>Tracheophyta</taxon>
        <taxon>Spermatophyta</taxon>
        <taxon>Magnoliopsida</taxon>
        <taxon>eudicotyledons</taxon>
        <taxon>Gunneridae</taxon>
        <taxon>Pentapetalae</taxon>
        <taxon>rosids</taxon>
        <taxon>malvids</taxon>
        <taxon>Brassicales</taxon>
        <taxon>Brassicaceae</taxon>
        <taxon>Brassiceae</taxon>
        <taxon>Brassica</taxon>
    </lineage>
</organism>
<reference evidence="2 3" key="1">
    <citation type="submission" date="2021-05" db="EMBL/GenBank/DDBJ databases">
        <title>Genome Assembly of Synthetic Allotetraploid Brassica napus Reveals Homoeologous Exchanges between Subgenomes.</title>
        <authorList>
            <person name="Davis J.T."/>
        </authorList>
    </citation>
    <scope>NUCLEOTIDE SEQUENCE [LARGE SCALE GENOMIC DNA]</scope>
    <source>
        <strain evidence="3">cv. Da-Ae</strain>
        <tissue evidence="2">Seedling</tissue>
    </source>
</reference>
<name>A0ABQ7YZQ2_BRANA</name>
<evidence type="ECO:0000313" key="2">
    <source>
        <dbReference type="EMBL" id="KAH0873399.1"/>
    </source>
</evidence>